<keyword evidence="3" id="KW-1185">Reference proteome</keyword>
<protein>
    <submittedName>
        <fullName evidence="2">Uncharacterized protein</fullName>
    </submittedName>
</protein>
<dbReference type="AlphaFoldDB" id="A0A4R6IIT7"/>
<name>A0A4R6IIT7_9SPHI</name>
<evidence type="ECO:0000313" key="3">
    <source>
        <dbReference type="Proteomes" id="UP000295499"/>
    </source>
</evidence>
<dbReference type="Proteomes" id="UP000295499">
    <property type="component" value="Unassembled WGS sequence"/>
</dbReference>
<gene>
    <name evidence="2" type="ORF">CLV32_3017</name>
</gene>
<proteinExistence type="predicted"/>
<comment type="caution">
    <text evidence="2">The sequence shown here is derived from an EMBL/GenBank/DDBJ whole genome shotgun (WGS) entry which is preliminary data.</text>
</comment>
<reference evidence="2 3" key="1">
    <citation type="submission" date="2019-03" db="EMBL/GenBank/DDBJ databases">
        <title>Genomic Encyclopedia of Archaeal and Bacterial Type Strains, Phase II (KMG-II): from individual species to whole genera.</title>
        <authorList>
            <person name="Goeker M."/>
        </authorList>
    </citation>
    <scope>NUCLEOTIDE SEQUENCE [LARGE SCALE GENOMIC DNA]</scope>
    <source>
        <strain evidence="2 3">DSM 19034</strain>
    </source>
</reference>
<feature type="transmembrane region" description="Helical" evidence="1">
    <location>
        <begin position="6"/>
        <end position="24"/>
    </location>
</feature>
<keyword evidence="1" id="KW-0472">Membrane</keyword>
<evidence type="ECO:0000313" key="2">
    <source>
        <dbReference type="EMBL" id="TDO21909.1"/>
    </source>
</evidence>
<sequence length="91" mass="10375">MYNTNLFVHFFMYNIFNYICLMTVKEFLKTNKLINLSAVAKLMYPTNSDAPAYLLRKLSDGATRPFTVKDSEKALEILKQLSVSVSGITID</sequence>
<organism evidence="2 3">
    <name type="scientific">Pedobacter duraquae</name>
    <dbReference type="NCBI Taxonomy" id="425511"/>
    <lineage>
        <taxon>Bacteria</taxon>
        <taxon>Pseudomonadati</taxon>
        <taxon>Bacteroidota</taxon>
        <taxon>Sphingobacteriia</taxon>
        <taxon>Sphingobacteriales</taxon>
        <taxon>Sphingobacteriaceae</taxon>
        <taxon>Pedobacter</taxon>
    </lineage>
</organism>
<evidence type="ECO:0000256" key="1">
    <source>
        <dbReference type="SAM" id="Phobius"/>
    </source>
</evidence>
<keyword evidence="1" id="KW-0812">Transmembrane</keyword>
<keyword evidence="1" id="KW-1133">Transmembrane helix</keyword>
<dbReference type="EMBL" id="SNWM01000003">
    <property type="protein sequence ID" value="TDO21909.1"/>
    <property type="molecule type" value="Genomic_DNA"/>
</dbReference>
<accession>A0A4R6IIT7</accession>